<dbReference type="InterPro" id="IPR039436">
    <property type="entry name" value="Asteroid_dom"/>
</dbReference>
<dbReference type="InterPro" id="IPR026832">
    <property type="entry name" value="Asteroid"/>
</dbReference>
<dbReference type="PANTHER" id="PTHR15665">
    <property type="entry name" value="ASTEROID PROTEIN"/>
    <property type="match status" value="1"/>
</dbReference>
<dbReference type="AlphaFoldDB" id="A0AA39UYC9"/>
<feature type="compositionally biased region" description="Basic residues" evidence="2">
    <location>
        <begin position="606"/>
        <end position="615"/>
    </location>
</feature>
<comment type="caution">
    <text evidence="4">The sequence shown here is derived from an EMBL/GenBank/DDBJ whole genome shotgun (WGS) entry which is preliminary data.</text>
</comment>
<evidence type="ECO:0000313" key="4">
    <source>
        <dbReference type="EMBL" id="KAK0508648.1"/>
    </source>
</evidence>
<evidence type="ECO:0000313" key="5">
    <source>
        <dbReference type="Proteomes" id="UP001166286"/>
    </source>
</evidence>
<dbReference type="Pfam" id="PF12813">
    <property type="entry name" value="XPG_I_2"/>
    <property type="match status" value="1"/>
</dbReference>
<dbReference type="EMBL" id="JAFEKC020000020">
    <property type="protein sequence ID" value="KAK0508648.1"/>
    <property type="molecule type" value="Genomic_DNA"/>
</dbReference>
<sequence>MGIPGLSKPLRPYAVSTTAGCKTPRCEEHKPAHSDSSRDIIIDGPSFAYSIYHRLIIQKPEWLTAVEAMPSYEELGQGAIAFLNELEDYGLKVKHIYFDGYLPPNKRDTRLDRLQRSLQRLSSHHAVSQKLQPCKRRWDGKPLPTSVVFPSGSPTQAAFRGLPPATFVVPAVLDTLGASKYAAITAVVPGEAEVYCATAARHNGGIILSNDSDLFVHDLGNGAFVYLDSVELRTSEFKDQICNSKNCKIFRLEMFRPRDIAQRLGVKNLQELAFQFIRRHSSTLSEAIKATKDQRDREEELAYERFLHEYDTEPSVSEHQQFSPQALARLHTHARFLDPRISELICQIESNDSDTAEVYLLFLIEDPTRSSAWSASSSHRSFIYSVCALYLSNPTIQPKTTIKECQRRGLDFVMHPTPMLPPSSLLSFAHHLLTHLHLFTSTFPSFPPTLIYRLYALFHISLYHLSASKAPPTLTVLQRALTGAYTPHPTWEDIHLSAQIQAVLYALRMIKQVLRYIASAMEMPLPGELEELGDVLRDLPGLAGMMPSSWEVRELLEGEGVDGEDLMEKLGALLQEEVGDEEDFSQVVKENVSTRVDAAAPTSTPAKKKKRKKAKNREMKKGERKDRGVQGNMFQMLA</sequence>
<dbReference type="Proteomes" id="UP001166286">
    <property type="component" value="Unassembled WGS sequence"/>
</dbReference>
<name>A0AA39UYC9_9LECA</name>
<evidence type="ECO:0000259" key="3">
    <source>
        <dbReference type="Pfam" id="PF12813"/>
    </source>
</evidence>
<reference evidence="4" key="1">
    <citation type="submission" date="2023-03" db="EMBL/GenBank/DDBJ databases">
        <title>Complete genome of Cladonia borealis.</title>
        <authorList>
            <person name="Park H."/>
        </authorList>
    </citation>
    <scope>NUCLEOTIDE SEQUENCE</scope>
    <source>
        <strain evidence="4">ANT050790</strain>
    </source>
</reference>
<keyword evidence="5" id="KW-1185">Reference proteome</keyword>
<evidence type="ECO:0000256" key="2">
    <source>
        <dbReference type="SAM" id="MobiDB-lite"/>
    </source>
</evidence>
<dbReference type="InterPro" id="IPR029060">
    <property type="entry name" value="PIN-like_dom_sf"/>
</dbReference>
<feature type="compositionally biased region" description="Basic and acidic residues" evidence="2">
    <location>
        <begin position="616"/>
        <end position="628"/>
    </location>
</feature>
<dbReference type="SUPFAM" id="SSF88723">
    <property type="entry name" value="PIN domain-like"/>
    <property type="match status" value="1"/>
</dbReference>
<dbReference type="CDD" id="cd18675">
    <property type="entry name" value="PIN_SpAst1-like"/>
    <property type="match status" value="1"/>
</dbReference>
<comment type="similarity">
    <text evidence="1">Belongs to the asteroid family.</text>
</comment>
<gene>
    <name evidence="4" type="ORF">JMJ35_008924</name>
</gene>
<dbReference type="Gene3D" id="3.40.50.1010">
    <property type="entry name" value="5'-nuclease"/>
    <property type="match status" value="1"/>
</dbReference>
<organism evidence="4 5">
    <name type="scientific">Cladonia borealis</name>
    <dbReference type="NCBI Taxonomy" id="184061"/>
    <lineage>
        <taxon>Eukaryota</taxon>
        <taxon>Fungi</taxon>
        <taxon>Dikarya</taxon>
        <taxon>Ascomycota</taxon>
        <taxon>Pezizomycotina</taxon>
        <taxon>Lecanoromycetes</taxon>
        <taxon>OSLEUM clade</taxon>
        <taxon>Lecanoromycetidae</taxon>
        <taxon>Lecanorales</taxon>
        <taxon>Lecanorineae</taxon>
        <taxon>Cladoniaceae</taxon>
        <taxon>Cladonia</taxon>
    </lineage>
</organism>
<feature type="domain" description="Asteroid" evidence="3">
    <location>
        <begin position="166"/>
        <end position="411"/>
    </location>
</feature>
<dbReference type="PANTHER" id="PTHR15665:SF1">
    <property type="entry name" value="PROTEIN ASTEROID HOMOLOG 1"/>
    <property type="match status" value="1"/>
</dbReference>
<feature type="region of interest" description="Disordered" evidence="2">
    <location>
        <begin position="592"/>
        <end position="638"/>
    </location>
</feature>
<protein>
    <recommendedName>
        <fullName evidence="3">Asteroid domain-containing protein</fullName>
    </recommendedName>
</protein>
<accession>A0AA39UYC9</accession>
<evidence type="ECO:0000256" key="1">
    <source>
        <dbReference type="ARBA" id="ARBA00007398"/>
    </source>
</evidence>
<proteinExistence type="inferred from homology"/>